<evidence type="ECO:0000256" key="4">
    <source>
        <dbReference type="ARBA" id="ARBA00023143"/>
    </source>
</evidence>
<evidence type="ECO:0000259" key="8">
    <source>
        <dbReference type="Pfam" id="PF06429"/>
    </source>
</evidence>
<dbReference type="GO" id="GO:0071978">
    <property type="term" value="P:bacterial-type flagellum-dependent swarming motility"/>
    <property type="evidence" value="ECO:0007669"/>
    <property type="project" value="TreeGrafter"/>
</dbReference>
<dbReference type="Pfam" id="PF06429">
    <property type="entry name" value="Flg_bbr_C"/>
    <property type="match status" value="1"/>
</dbReference>
<feature type="domain" description="Flagellar basal body rod protein N-terminal" evidence="7">
    <location>
        <begin position="5"/>
        <end position="33"/>
    </location>
</feature>
<keyword evidence="9" id="KW-0966">Cell projection</keyword>
<comment type="subcellular location">
    <subcellularLocation>
        <location evidence="1 6">Bacterial flagellum basal body</location>
    </subcellularLocation>
</comment>
<sequence length="135" mass="14822">MFKTLDISTSGLTAQRQWMNTIAGNIANVNTTREPDGGSYQRRYVNFSADTSQSDGMTRGVPVSYEVKLDESPPRLVYDPGHPDANKETGMVAYPAFDIVTEFVNAIAASRAYEANISAVEMSKTMFNKSLEILA</sequence>
<dbReference type="PANTHER" id="PTHR30435:SF2">
    <property type="entry name" value="FLAGELLAR BASAL-BODY ROD PROTEIN FLGC"/>
    <property type="match status" value="1"/>
</dbReference>
<evidence type="ECO:0000256" key="5">
    <source>
        <dbReference type="ARBA" id="ARBA00025933"/>
    </source>
</evidence>
<keyword evidence="9" id="KW-0969">Cilium</keyword>
<dbReference type="Pfam" id="PF00460">
    <property type="entry name" value="Flg_bb_rod"/>
    <property type="match status" value="1"/>
</dbReference>
<keyword evidence="10" id="KW-1185">Reference proteome</keyword>
<comment type="similarity">
    <text evidence="2">Belongs to the flagella basal body rod proteins family.</text>
</comment>
<dbReference type="InterPro" id="IPR006299">
    <property type="entry name" value="FlgC"/>
</dbReference>
<dbReference type="KEGG" id="sdyn:Mal52_00880"/>
<reference evidence="9 10" key="1">
    <citation type="submission" date="2019-02" db="EMBL/GenBank/DDBJ databases">
        <title>Deep-cultivation of Planctomycetes and their phenomic and genomic characterization uncovers novel biology.</title>
        <authorList>
            <person name="Wiegand S."/>
            <person name="Jogler M."/>
            <person name="Boedeker C."/>
            <person name="Pinto D."/>
            <person name="Vollmers J."/>
            <person name="Rivas-Marin E."/>
            <person name="Kohn T."/>
            <person name="Peeters S.H."/>
            <person name="Heuer A."/>
            <person name="Rast P."/>
            <person name="Oberbeckmann S."/>
            <person name="Bunk B."/>
            <person name="Jeske O."/>
            <person name="Meyerdierks A."/>
            <person name="Storesund J.E."/>
            <person name="Kallscheuer N."/>
            <person name="Luecker S."/>
            <person name="Lage O.M."/>
            <person name="Pohl T."/>
            <person name="Merkel B.J."/>
            <person name="Hornburger P."/>
            <person name="Mueller R.-W."/>
            <person name="Bruemmer F."/>
            <person name="Labrenz M."/>
            <person name="Spormann A.M."/>
            <person name="Op den Camp H."/>
            <person name="Overmann J."/>
            <person name="Amann R."/>
            <person name="Jetten M.S.M."/>
            <person name="Mascher T."/>
            <person name="Medema M.H."/>
            <person name="Devos D.P."/>
            <person name="Kaster A.-K."/>
            <person name="Ovreas L."/>
            <person name="Rohde M."/>
            <person name="Galperin M.Y."/>
            <person name="Jogler C."/>
        </authorList>
    </citation>
    <scope>NUCLEOTIDE SEQUENCE [LARGE SCALE GENOMIC DNA]</scope>
    <source>
        <strain evidence="9 10">Mal52</strain>
    </source>
</reference>
<evidence type="ECO:0000313" key="9">
    <source>
        <dbReference type="EMBL" id="QDU41635.1"/>
    </source>
</evidence>
<dbReference type="AlphaFoldDB" id="A0A517ZGM4"/>
<dbReference type="GO" id="GO:0030694">
    <property type="term" value="C:bacterial-type flagellum basal body, rod"/>
    <property type="evidence" value="ECO:0007669"/>
    <property type="project" value="UniProtKB-UniRule"/>
</dbReference>
<protein>
    <recommendedName>
        <fullName evidence="3 6">Flagellar basal-body rod protein FlgC</fullName>
    </recommendedName>
</protein>
<accession>A0A517ZGM4</accession>
<gene>
    <name evidence="9" type="primary">flgC</name>
    <name evidence="9" type="ORF">Mal52_00880</name>
</gene>
<dbReference type="InterPro" id="IPR010930">
    <property type="entry name" value="Flg_bb/hook_C_dom"/>
</dbReference>
<comment type="subunit">
    <text evidence="5 6">The basal body constitutes a major portion of the flagellar organelle and consists of four rings (L,P,S, and M) mounted on a central rod. The rod consists of about 26 subunits of FlgG in the distal portion, and FlgB, FlgC and FlgF are thought to build up the proximal portion of the rod with about 6 subunits each.</text>
</comment>
<evidence type="ECO:0000256" key="6">
    <source>
        <dbReference type="RuleBase" id="RU362062"/>
    </source>
</evidence>
<keyword evidence="4 6" id="KW-0975">Bacterial flagellum</keyword>
<dbReference type="NCBIfam" id="TIGR01395">
    <property type="entry name" value="FlgC"/>
    <property type="match status" value="1"/>
</dbReference>
<dbReference type="RefSeq" id="WP_145373653.1">
    <property type="nucleotide sequence ID" value="NZ_CAXBED010000013.1"/>
</dbReference>
<organism evidence="9 10">
    <name type="scientific">Symmachiella dynata</name>
    <dbReference type="NCBI Taxonomy" id="2527995"/>
    <lineage>
        <taxon>Bacteria</taxon>
        <taxon>Pseudomonadati</taxon>
        <taxon>Planctomycetota</taxon>
        <taxon>Planctomycetia</taxon>
        <taxon>Planctomycetales</taxon>
        <taxon>Planctomycetaceae</taxon>
        <taxon>Symmachiella</taxon>
    </lineage>
</organism>
<evidence type="ECO:0000256" key="1">
    <source>
        <dbReference type="ARBA" id="ARBA00004117"/>
    </source>
</evidence>
<evidence type="ECO:0000256" key="3">
    <source>
        <dbReference type="ARBA" id="ARBA00017941"/>
    </source>
</evidence>
<evidence type="ECO:0000313" key="10">
    <source>
        <dbReference type="Proteomes" id="UP000319383"/>
    </source>
</evidence>
<name>A0A517ZGM4_9PLAN</name>
<dbReference type="PANTHER" id="PTHR30435">
    <property type="entry name" value="FLAGELLAR PROTEIN"/>
    <property type="match status" value="1"/>
</dbReference>
<feature type="domain" description="Flagellar basal-body/hook protein C-terminal" evidence="8">
    <location>
        <begin position="98"/>
        <end position="131"/>
    </location>
</feature>
<dbReference type="InterPro" id="IPR001444">
    <property type="entry name" value="Flag_bb_rod_N"/>
</dbReference>
<dbReference type="EMBL" id="CP036276">
    <property type="protein sequence ID" value="QDU41635.1"/>
    <property type="molecule type" value="Genomic_DNA"/>
</dbReference>
<evidence type="ECO:0000256" key="2">
    <source>
        <dbReference type="ARBA" id="ARBA00009677"/>
    </source>
</evidence>
<dbReference type="Proteomes" id="UP000319383">
    <property type="component" value="Chromosome"/>
</dbReference>
<evidence type="ECO:0000259" key="7">
    <source>
        <dbReference type="Pfam" id="PF00460"/>
    </source>
</evidence>
<proteinExistence type="inferred from homology"/>
<keyword evidence="9" id="KW-0282">Flagellum</keyword>